<dbReference type="SUPFAM" id="SSF54909">
    <property type="entry name" value="Dimeric alpha+beta barrel"/>
    <property type="match status" value="1"/>
</dbReference>
<gene>
    <name evidence="2" type="ORF">XdyCFBP7245_05755</name>
</gene>
<reference evidence="2 3" key="1">
    <citation type="submission" date="2016-08" db="EMBL/GenBank/DDBJ databases">
        <authorList>
            <person name="Seilhamer J.J."/>
        </authorList>
    </citation>
    <scope>NUCLEOTIDE SEQUENCE [LARGE SCALE GENOMIC DNA]</scope>
    <source>
        <strain evidence="2 3">CFBP7245</strain>
    </source>
</reference>
<dbReference type="InterPro" id="IPR012577">
    <property type="entry name" value="NIPSNAP"/>
</dbReference>
<dbReference type="AlphaFoldDB" id="A0A2S7C869"/>
<evidence type="ECO:0000259" key="1">
    <source>
        <dbReference type="Pfam" id="PF07978"/>
    </source>
</evidence>
<dbReference type="EMBL" id="MDEE01000005">
    <property type="protein sequence ID" value="PPU57713.1"/>
    <property type="molecule type" value="Genomic_DNA"/>
</dbReference>
<comment type="caution">
    <text evidence="2">The sequence shown here is derived from an EMBL/GenBank/DDBJ whole genome shotgun (WGS) entry which is preliminary data.</text>
</comment>
<dbReference type="Pfam" id="PF07978">
    <property type="entry name" value="NIPSNAP"/>
    <property type="match status" value="1"/>
</dbReference>
<dbReference type="InterPro" id="IPR011008">
    <property type="entry name" value="Dimeric_a/b-barrel"/>
</dbReference>
<organism evidence="2 3">
    <name type="scientific">Xanthomonas dyei</name>
    <dbReference type="NCBI Taxonomy" id="743699"/>
    <lineage>
        <taxon>Bacteria</taxon>
        <taxon>Pseudomonadati</taxon>
        <taxon>Pseudomonadota</taxon>
        <taxon>Gammaproteobacteria</taxon>
        <taxon>Lysobacterales</taxon>
        <taxon>Lysobacteraceae</taxon>
        <taxon>Xanthomonas</taxon>
    </lineage>
</organism>
<sequence>MIACWLRQVIETYQLVEFEHDTRLWIPLAARFGGQHHGYLLASEGANNIALAMFSFPSLAQYDRHRVASREIAACLLAFADAERTRCVVNDERSCFGPVLA</sequence>
<evidence type="ECO:0000313" key="2">
    <source>
        <dbReference type="EMBL" id="PPU57713.1"/>
    </source>
</evidence>
<name>A0A2S7C869_9XANT</name>
<dbReference type="Proteomes" id="UP000238908">
    <property type="component" value="Unassembled WGS sequence"/>
</dbReference>
<accession>A0A2S7C869</accession>
<proteinExistence type="predicted"/>
<protein>
    <submittedName>
        <fullName evidence="2">NIPSNAP family protein</fullName>
    </submittedName>
</protein>
<feature type="domain" description="NIPSNAP" evidence="1">
    <location>
        <begin position="19"/>
        <end position="75"/>
    </location>
</feature>
<evidence type="ECO:0000313" key="3">
    <source>
        <dbReference type="Proteomes" id="UP000238908"/>
    </source>
</evidence>